<feature type="region of interest" description="Disordered" evidence="2">
    <location>
        <begin position="184"/>
        <end position="216"/>
    </location>
</feature>
<sequence>MSERQRRIVWRIAALLLDYPTRQTLDLLEDMAAAAGSVPAPAGPALVSFVDSARRTSPMELAAHYVETFDLRRRSCLHLSYYAYGDTRKRGMALLRFKHAYKAAGVALGDHELPDHLAVVLEFAAGVDPTSGRRLLLEYRPVVELLRLSLVDSGSAYAHVLGAVCATLPELGTADRRRIAELAAQGPPEEEVGLEPFAMDPLTMEPTAQAEMGGRR</sequence>
<dbReference type="GO" id="GO:0016530">
    <property type="term" value="F:metallochaperone activity"/>
    <property type="evidence" value="ECO:0007669"/>
    <property type="project" value="TreeGrafter"/>
</dbReference>
<gene>
    <name evidence="3" type="primary">narJ</name>
    <name evidence="3" type="ORF">F7R91_25485</name>
</gene>
<dbReference type="NCBIfam" id="TIGR00684">
    <property type="entry name" value="narJ"/>
    <property type="match status" value="1"/>
</dbReference>
<dbReference type="PANTHER" id="PTHR43680:SF2">
    <property type="entry name" value="NITRATE REDUCTASE MOLYBDENUM COFACTOR ASSEMBLY CHAPERONE NARJ"/>
    <property type="match status" value="1"/>
</dbReference>
<dbReference type="AlphaFoldDB" id="A0A6H9UW71"/>
<accession>A0A6H9UW71</accession>
<organism evidence="3 4">
    <name type="scientific">Streptomyces luteolifulvus</name>
    <dbReference type="NCBI Taxonomy" id="2615112"/>
    <lineage>
        <taxon>Bacteria</taxon>
        <taxon>Bacillati</taxon>
        <taxon>Actinomycetota</taxon>
        <taxon>Actinomycetes</taxon>
        <taxon>Kitasatosporales</taxon>
        <taxon>Streptomycetaceae</taxon>
        <taxon>Streptomyces</taxon>
    </lineage>
</organism>
<dbReference type="GO" id="GO:0051082">
    <property type="term" value="F:unfolded protein binding"/>
    <property type="evidence" value="ECO:0007669"/>
    <property type="project" value="InterPro"/>
</dbReference>
<reference evidence="3 4" key="1">
    <citation type="submission" date="2019-09" db="EMBL/GenBank/DDBJ databases">
        <title>Screening of Novel Bioactive Compounds from Soil-Associated.</title>
        <authorList>
            <person name="Zhao S."/>
        </authorList>
    </citation>
    <scope>NUCLEOTIDE SEQUENCE [LARGE SCALE GENOMIC DNA]</scope>
    <source>
        <strain evidence="3 4">HIT-DPA4</strain>
    </source>
</reference>
<dbReference type="Gene3D" id="1.10.3480.10">
    <property type="entry name" value="TorD-like"/>
    <property type="match status" value="1"/>
</dbReference>
<dbReference type="PANTHER" id="PTHR43680">
    <property type="entry name" value="NITRATE REDUCTASE MOLYBDENUM COFACTOR ASSEMBLY CHAPERONE"/>
    <property type="match status" value="1"/>
</dbReference>
<evidence type="ECO:0000256" key="1">
    <source>
        <dbReference type="ARBA" id="ARBA00023063"/>
    </source>
</evidence>
<evidence type="ECO:0000313" key="4">
    <source>
        <dbReference type="Proteomes" id="UP000442707"/>
    </source>
</evidence>
<dbReference type="GO" id="GO:0051131">
    <property type="term" value="P:chaperone-mediated protein complex assembly"/>
    <property type="evidence" value="ECO:0007669"/>
    <property type="project" value="InterPro"/>
</dbReference>
<name>A0A6H9UW71_9ACTN</name>
<dbReference type="InterPro" id="IPR020945">
    <property type="entry name" value="DMSO/NO3_reduct_chaperone"/>
</dbReference>
<proteinExistence type="predicted"/>
<dbReference type="InterPro" id="IPR003765">
    <property type="entry name" value="NO3_reductase_chaperone_NarJ"/>
</dbReference>
<dbReference type="Pfam" id="PF02613">
    <property type="entry name" value="Nitrate_red_del"/>
    <property type="match status" value="1"/>
</dbReference>
<comment type="caution">
    <text evidence="3">The sequence shown here is derived from an EMBL/GenBank/DDBJ whole genome shotgun (WGS) entry which is preliminary data.</text>
</comment>
<keyword evidence="1" id="KW-0534">Nitrate assimilation</keyword>
<dbReference type="SUPFAM" id="SSF89155">
    <property type="entry name" value="TorD-like"/>
    <property type="match status" value="1"/>
</dbReference>
<keyword evidence="4" id="KW-1185">Reference proteome</keyword>
<dbReference type="GO" id="GO:0042128">
    <property type="term" value="P:nitrate assimilation"/>
    <property type="evidence" value="ECO:0007669"/>
    <property type="project" value="UniProtKB-KW"/>
</dbReference>
<dbReference type="InterPro" id="IPR036411">
    <property type="entry name" value="TorD-like_sf"/>
</dbReference>
<evidence type="ECO:0000256" key="2">
    <source>
        <dbReference type="SAM" id="MobiDB-lite"/>
    </source>
</evidence>
<protein>
    <submittedName>
        <fullName evidence="3">Nitrate reductase molybdenum cofactor assembly chaperone</fullName>
    </submittedName>
</protein>
<dbReference type="Proteomes" id="UP000442707">
    <property type="component" value="Unassembled WGS sequence"/>
</dbReference>
<dbReference type="EMBL" id="VZRB01000019">
    <property type="protein sequence ID" value="KAB1143552.1"/>
    <property type="molecule type" value="Genomic_DNA"/>
</dbReference>
<evidence type="ECO:0000313" key="3">
    <source>
        <dbReference type="EMBL" id="KAB1143552.1"/>
    </source>
</evidence>